<dbReference type="PANTHER" id="PTHR34457">
    <property type="entry name" value="EMBRYO DEFECTIVE 2410"/>
    <property type="match status" value="1"/>
</dbReference>
<dbReference type="KEGG" id="talb:FTW19_19665"/>
<reference evidence="8 9" key="1">
    <citation type="submission" date="2019-08" db="EMBL/GenBank/DDBJ databases">
        <title>Complete genome sequence of Terriglobus albidus strain ORNL.</title>
        <authorList>
            <person name="Podar M."/>
        </authorList>
    </citation>
    <scope>NUCLEOTIDE SEQUENCE [LARGE SCALE GENOMIC DNA]</scope>
    <source>
        <strain evidence="8 9">ORNL</strain>
    </source>
</reference>
<dbReference type="GO" id="GO:0009306">
    <property type="term" value="P:protein secretion"/>
    <property type="evidence" value="ECO:0007669"/>
    <property type="project" value="InterPro"/>
</dbReference>
<evidence type="ECO:0000256" key="6">
    <source>
        <dbReference type="SAM" id="Phobius"/>
    </source>
</evidence>
<comment type="subcellular location">
    <subcellularLocation>
        <location evidence="1">Membrane</location>
        <topology evidence="1">Single-pass membrane protein</topology>
    </subcellularLocation>
</comment>
<dbReference type="Pfam" id="PF04357">
    <property type="entry name" value="TamB"/>
    <property type="match status" value="1"/>
</dbReference>
<evidence type="ECO:0000256" key="1">
    <source>
        <dbReference type="ARBA" id="ARBA00004167"/>
    </source>
</evidence>
<feature type="region of interest" description="Disordered" evidence="5">
    <location>
        <begin position="1"/>
        <end position="20"/>
    </location>
</feature>
<keyword evidence="9" id="KW-1185">Reference proteome</keyword>
<dbReference type="InterPro" id="IPR053022">
    <property type="entry name" value="Chloroplast_translocon_comp"/>
</dbReference>
<feature type="domain" description="Translocation and assembly module TamB C-terminal" evidence="7">
    <location>
        <begin position="1114"/>
        <end position="1452"/>
    </location>
</feature>
<dbReference type="PANTHER" id="PTHR34457:SF3">
    <property type="entry name" value="PROTEIN TIC236, CHLOROPLASTIC"/>
    <property type="match status" value="1"/>
</dbReference>
<feature type="compositionally biased region" description="Polar residues" evidence="5">
    <location>
        <begin position="1"/>
        <end position="14"/>
    </location>
</feature>
<name>A0A5B9EHS4_9BACT</name>
<dbReference type="GO" id="GO:0005886">
    <property type="term" value="C:plasma membrane"/>
    <property type="evidence" value="ECO:0007669"/>
    <property type="project" value="InterPro"/>
</dbReference>
<dbReference type="Proteomes" id="UP000321820">
    <property type="component" value="Chromosome"/>
</dbReference>
<dbReference type="EMBL" id="CP042806">
    <property type="protein sequence ID" value="QEE30001.1"/>
    <property type="molecule type" value="Genomic_DNA"/>
</dbReference>
<evidence type="ECO:0000256" key="2">
    <source>
        <dbReference type="ARBA" id="ARBA00022692"/>
    </source>
</evidence>
<evidence type="ECO:0000259" key="7">
    <source>
        <dbReference type="Pfam" id="PF04357"/>
    </source>
</evidence>
<evidence type="ECO:0000313" key="9">
    <source>
        <dbReference type="Proteomes" id="UP000321820"/>
    </source>
</evidence>
<evidence type="ECO:0000256" key="3">
    <source>
        <dbReference type="ARBA" id="ARBA00022989"/>
    </source>
</evidence>
<keyword evidence="4 6" id="KW-0472">Membrane</keyword>
<proteinExistence type="predicted"/>
<feature type="transmembrane region" description="Helical" evidence="6">
    <location>
        <begin position="30"/>
        <end position="52"/>
    </location>
</feature>
<sequence length="1456" mass="155318">MSELLPQNQQSEQNVPLLPGNPPRRKVMRIAAWIFAGTGALLLLLTALLTLYTHTQDFQQRAARQVVSILEEATGGRVEIRAIHFNLWHLAAEVDGLIIHGTEAQGEAPYISVDRILVRITIGNLLQRAAGGLMSKVHLSLLRVEHPQFHLIVNADGSTNQPVPKKKTTSSTPIQDTLLDLKAAKAEVVDGVVLMNDKPIPFEMAARQLGVNVRYLSSSDRYGISVALNDLTTKMQQMPEAKSHMTAEIELGRSMVALKSLHLATGESSKLDLTAQLEHFDNPVWEATAKGNLEIKQISVLSGFPGLNAGNVTLDMTAHSCAVAPQEAQKQPHFWQRRHPAQSPANVKALPPDPDCQKGYLVAGTVKARGAGYTDQFVRVHGVDLDTKLHVTPTELLLNAMLIDLSDGGHIAGDMRINNWLGQIPEDTAQKSPTVAAGQQTANTTAKALNSKPPAEGNRMLPKVVRSHAYVDVTLTRVSLRAIEEITQPRGFSDLGLDVAVTGPAKAEWGGDFAHIEDSVIVNANLKLSPTGRQIPGRQNVPVSGSVVAEYRGQGEIVNIQQLTAKTPYTTLEANGVLGVDKGDAATALRTTVVMGNLAELDSVLTAIGYDPQEKRGASALPIDLQGAATFHGTASGPMASLDIKGHLEATGLEAKVAPDSTLLVDSLVADAEYTPQGLAIASSTLKRGHSLLHAHGSVKAHHIQGRRGVSSYEWDKDSVVDADVQLADADVVEALQMAGQSNLPVTGTLNVNGHLAGTIGNLNGKGTVALRDGVAYDEPFQLVQTNLSVHGHTIDGENLLIRAHNVQVLSGDAGYDIDNKQVHAHVQARDLRLSGFENVKKRHLPVDGVLAATLDAKGTLDQPNLQANLRVTNVTLDGSPVGELTADAHSQGSTVYLKGQSTLLHAAMNVDARAQLTGNYDSEGKLEFSNLNIENVLKVLNNAKLKATSNLAGSVDFSGPLKTPEQLRGTAEIRNVDVTVAGLAFKTEAPMRASLENGTVRLQPVHITGSETDVRVEGTAQVLGVTDPKGGRLDVKASGTADLAVLHTVQPSILAGGGITFTVAASGTTQTPVLAGRVEMKNANLAYEDIPNGLSNINGTLVFNRDRLEVQSLTATTGGGQLRLGGFMTYRNGFYADLTATTNAARVRLYGVSTTANTSLHLIGNSNSMQLSGDVLITRFGLSEEFDFAQFAGSGGVSAPPDPDAMTNKVHLNIRVTSSPQLDFQNSYAKLAGKVDLRVVGTLAVPSVLGRVSITDGSASFAGVQYQLQRGDVYFNNPVRIDPVIDLDATARVSNYDITIGLHGTSTSLKPTYRSEPPLSEADIFALLALGRTQEQAQIYQEQQLRSGTDPTTSALLGSALNATVSNRVSKLFGGAGSVKIDPSYTGAVGNSSARITIEEQLSRQLTVVFATNVNSSARQLIQLQYQVNRNNAIVATRDENGVFSIVYKIRQRYK</sequence>
<dbReference type="RefSeq" id="WP_147649271.1">
    <property type="nucleotide sequence ID" value="NZ_CP042806.1"/>
</dbReference>
<keyword evidence="2 6" id="KW-0812">Transmembrane</keyword>
<accession>A0A5B9EHS4</accession>
<gene>
    <name evidence="8" type="ORF">FTW19_19665</name>
</gene>
<organism evidence="8 9">
    <name type="scientific">Terriglobus albidus</name>
    <dbReference type="NCBI Taxonomy" id="1592106"/>
    <lineage>
        <taxon>Bacteria</taxon>
        <taxon>Pseudomonadati</taxon>
        <taxon>Acidobacteriota</taxon>
        <taxon>Terriglobia</taxon>
        <taxon>Terriglobales</taxon>
        <taxon>Acidobacteriaceae</taxon>
        <taxon>Terriglobus</taxon>
    </lineage>
</organism>
<keyword evidence="3 6" id="KW-1133">Transmembrane helix</keyword>
<dbReference type="OrthoDB" id="98258at2"/>
<evidence type="ECO:0000313" key="8">
    <source>
        <dbReference type="EMBL" id="QEE30001.1"/>
    </source>
</evidence>
<evidence type="ECO:0000256" key="5">
    <source>
        <dbReference type="SAM" id="MobiDB-lite"/>
    </source>
</evidence>
<dbReference type="InterPro" id="IPR007452">
    <property type="entry name" value="TamB_C"/>
</dbReference>
<protein>
    <submittedName>
        <fullName evidence="8">Translocation/assembly module TamB</fullName>
    </submittedName>
</protein>
<evidence type="ECO:0000256" key="4">
    <source>
        <dbReference type="ARBA" id="ARBA00023136"/>
    </source>
</evidence>